<reference evidence="1 2" key="1">
    <citation type="submission" date="2016-07" db="EMBL/GenBank/DDBJ databases">
        <title>Pervasive Adenine N6-methylation of Active Genes in Fungi.</title>
        <authorList>
            <consortium name="DOE Joint Genome Institute"/>
            <person name="Mondo S.J."/>
            <person name="Dannebaum R.O."/>
            <person name="Kuo R.C."/>
            <person name="Labutti K."/>
            <person name="Haridas S."/>
            <person name="Kuo A."/>
            <person name="Salamov A."/>
            <person name="Ahrendt S.R."/>
            <person name="Lipzen A."/>
            <person name="Sullivan W."/>
            <person name="Andreopoulos W.B."/>
            <person name="Clum A."/>
            <person name="Lindquist E."/>
            <person name="Daum C."/>
            <person name="Ramamoorthy G.K."/>
            <person name="Gryganskyi A."/>
            <person name="Culley D."/>
            <person name="Magnuson J.K."/>
            <person name="James T.Y."/>
            <person name="O'Malley M.A."/>
            <person name="Stajich J.E."/>
            <person name="Spatafora J.W."/>
            <person name="Visel A."/>
            <person name="Grigoriev I.V."/>
        </authorList>
    </citation>
    <scope>NUCLEOTIDE SEQUENCE [LARGE SCALE GENOMIC DNA]</scope>
    <source>
        <strain evidence="1 2">NRRL 3116</strain>
    </source>
</reference>
<sequence length="286" mass="33057">MSEVIIDRMPSNFLNDDTDKSSFPNVTRLSFVDVKILDSEHYTQSYCLGMLARRCPGLRSLYFNDIIEKSRFKRQTHIDFYKSAFLRRPLLADEHKNLEDGLHHIDPYSFHITYEEADGTVQAILSNCPRLKELIGSKITVTEIVKGVEWVSTNLILLAIQLEADVERCTLEGMEKQRIVFRQLGRLTRLQKLALTGAYTYYYDNGTLDLTLRAGLDELVNLKQLSEFPNDRRQFMEYGDATWIIYNWPSISELNGLVNCEDSKDEVADLLRSHHIALSDSSYQKE</sequence>
<evidence type="ECO:0000313" key="1">
    <source>
        <dbReference type="EMBL" id="ORZ16843.1"/>
    </source>
</evidence>
<gene>
    <name evidence="1" type="ORF">BCR41DRAFT_396113</name>
</gene>
<dbReference type="InParanoid" id="A0A1Y2GNV4"/>
<dbReference type="RefSeq" id="XP_021881778.1">
    <property type="nucleotide sequence ID" value="XM_022028783.1"/>
</dbReference>
<keyword evidence="2" id="KW-1185">Reference proteome</keyword>
<comment type="caution">
    <text evidence="1">The sequence shown here is derived from an EMBL/GenBank/DDBJ whole genome shotgun (WGS) entry which is preliminary data.</text>
</comment>
<dbReference type="Proteomes" id="UP000193648">
    <property type="component" value="Unassembled WGS sequence"/>
</dbReference>
<dbReference type="GeneID" id="33570626"/>
<evidence type="ECO:0000313" key="2">
    <source>
        <dbReference type="Proteomes" id="UP000193648"/>
    </source>
</evidence>
<evidence type="ECO:0008006" key="3">
    <source>
        <dbReference type="Google" id="ProtNLM"/>
    </source>
</evidence>
<dbReference type="AlphaFoldDB" id="A0A1Y2GNV4"/>
<proteinExistence type="predicted"/>
<protein>
    <recommendedName>
        <fullName evidence="3">F-box domain-containing protein</fullName>
    </recommendedName>
</protein>
<accession>A0A1Y2GNV4</accession>
<name>A0A1Y2GNV4_9FUNG</name>
<dbReference type="Gene3D" id="3.80.10.10">
    <property type="entry name" value="Ribonuclease Inhibitor"/>
    <property type="match status" value="1"/>
</dbReference>
<dbReference type="InterPro" id="IPR032675">
    <property type="entry name" value="LRR_dom_sf"/>
</dbReference>
<dbReference type="OrthoDB" id="2427263at2759"/>
<dbReference type="EMBL" id="MCFF01000017">
    <property type="protein sequence ID" value="ORZ16843.1"/>
    <property type="molecule type" value="Genomic_DNA"/>
</dbReference>
<organism evidence="1 2">
    <name type="scientific">Lobosporangium transversale</name>
    <dbReference type="NCBI Taxonomy" id="64571"/>
    <lineage>
        <taxon>Eukaryota</taxon>
        <taxon>Fungi</taxon>
        <taxon>Fungi incertae sedis</taxon>
        <taxon>Mucoromycota</taxon>
        <taxon>Mortierellomycotina</taxon>
        <taxon>Mortierellomycetes</taxon>
        <taxon>Mortierellales</taxon>
        <taxon>Mortierellaceae</taxon>
        <taxon>Lobosporangium</taxon>
    </lineage>
</organism>